<dbReference type="PANTHER" id="PTHR31321:SF57">
    <property type="entry name" value="PECTINESTERASE 53-RELATED"/>
    <property type="match status" value="1"/>
</dbReference>
<keyword evidence="2 8" id="KW-0378">Hydrolase</keyword>
<dbReference type="InterPro" id="IPR012334">
    <property type="entry name" value="Pectin_lyas_fold"/>
</dbReference>
<dbReference type="RefSeq" id="WP_220160902.1">
    <property type="nucleotide sequence ID" value="NZ_CP080507.1"/>
</dbReference>
<dbReference type="GO" id="GO:0030599">
    <property type="term" value="F:pectinesterase activity"/>
    <property type="evidence" value="ECO:0007669"/>
    <property type="project" value="InterPro"/>
</dbReference>
<dbReference type="InterPro" id="IPR037459">
    <property type="entry name" value="RhgT-like"/>
</dbReference>
<feature type="signal peptide" evidence="4">
    <location>
        <begin position="1"/>
        <end position="20"/>
    </location>
</feature>
<dbReference type="InterPro" id="IPR029058">
    <property type="entry name" value="AB_hydrolase_fold"/>
</dbReference>
<dbReference type="SUPFAM" id="SSF53474">
    <property type="entry name" value="alpha/beta-Hydrolases"/>
    <property type="match status" value="1"/>
</dbReference>
<gene>
    <name evidence="8" type="ORF">K0B96_10745</name>
</gene>
<dbReference type="InterPro" id="IPR049492">
    <property type="entry name" value="BD-FAE-like_dom"/>
</dbReference>
<sequence length="807" mass="87377">MRSWLAVFVACCLLPFGARATPDAVVATDGSGQYRSVQEAISTAPLRTDPATPPWVILVKPGTYHERIYVQRERGHVRIVGEDAATTTITYDLSTGSPGPDGKPIGTFRTPTVQIDGDGMEWENITIANSAGPVGQALALRVEGDRVVFRHCRFLGWQDTILLNRGRQYFADCYIEGHVDFIFGGATAYFDRCEIHALKDGYLTAASTPKGQTHGFVFADGKITGAAGVKTYLGRPWRDYAQTVFLRTEMSGVVRAEGWHNWNKPQAEITTRYAEFGSTGPGANPAGRVPWAKALTAAAAAALTPAEVLRGHDGWNPAGRAPIARKVRIVLVGDSTVTDEVGWGRGFKQLLTDATECINTARGGRSSKSFRAEGHWPPALALHGDYYLIQFGHNDQPGKGPARETDAGTTFLANMARYVDEVRAIGAQPILVTSLTRRDFDHEGRGKIVSTLTPYVDAVRKVAAEKRVPLVDLYARSVELCERLGPTESATFNPIKNGKPDTTHLNAKGTAAFAALVADELRRVVPELAPFLRAEPATDVLRDIKYGEADGEPLLLDAHVPVGAGPFPVAILVHGGGWSRGDKHSVPAGDGADISPWFAPLSAANFTWFSINYRLAPEHRWPACFDDVETAIRWAKAHAAEFKGDPQRMALFGHSSGGHLVCLAATLAGEDTRVQAIVGFAPVTNHEQDLAARGGLSPSLQGLLNLPREVTVGSRAVLRDISPLNHVHAGLPPFLLLHGEADKTVPLQQSLDFQAKLRANGVRCDLLTIPGAPHALETWAQLRPDYEAHYIAWLREVLDAPAERAPQ</sequence>
<dbReference type="AlphaFoldDB" id="A0A8F9XIP1"/>
<dbReference type="Pfam" id="PF20434">
    <property type="entry name" value="BD-FAE"/>
    <property type="match status" value="1"/>
</dbReference>
<dbReference type="Pfam" id="PF13472">
    <property type="entry name" value="Lipase_GDSL_2"/>
    <property type="match status" value="1"/>
</dbReference>
<reference evidence="8" key="1">
    <citation type="submission" date="2021-08" db="EMBL/GenBank/DDBJ databases">
        <title>Genome of a novel bacterium of the phylum Verrucomicrobia, Oleiharenicola sp. KSB-15.</title>
        <authorList>
            <person name="Chung J.-H."/>
            <person name="Ahn J.-H."/>
            <person name="Yoon Y."/>
            <person name="Kim D.-Y."/>
            <person name="An S.-H."/>
            <person name="Park I."/>
            <person name="Yeon J."/>
        </authorList>
    </citation>
    <scope>NUCLEOTIDE SEQUENCE</scope>
    <source>
        <strain evidence="8">KSB-15</strain>
    </source>
</reference>
<dbReference type="GO" id="GO:0042545">
    <property type="term" value="P:cell wall modification"/>
    <property type="evidence" value="ECO:0007669"/>
    <property type="project" value="InterPro"/>
</dbReference>
<proteinExistence type="inferred from homology"/>
<dbReference type="SUPFAM" id="SSF51126">
    <property type="entry name" value="Pectin lyase-like"/>
    <property type="match status" value="1"/>
</dbReference>
<dbReference type="KEGG" id="ole:K0B96_10745"/>
<evidence type="ECO:0000313" key="8">
    <source>
        <dbReference type="EMBL" id="QYM77798.1"/>
    </source>
</evidence>
<dbReference type="Gene3D" id="2.160.20.10">
    <property type="entry name" value="Single-stranded right-handed beta-helix, Pectin lyase-like"/>
    <property type="match status" value="1"/>
</dbReference>
<evidence type="ECO:0000256" key="1">
    <source>
        <dbReference type="ARBA" id="ARBA00008891"/>
    </source>
</evidence>
<evidence type="ECO:0000256" key="4">
    <source>
        <dbReference type="SAM" id="SignalP"/>
    </source>
</evidence>
<dbReference type="Proteomes" id="UP000825051">
    <property type="component" value="Chromosome"/>
</dbReference>
<dbReference type="Gene3D" id="3.40.50.1110">
    <property type="entry name" value="SGNH hydrolase"/>
    <property type="match status" value="1"/>
</dbReference>
<evidence type="ECO:0000256" key="3">
    <source>
        <dbReference type="ARBA" id="ARBA00023085"/>
    </source>
</evidence>
<keyword evidence="3" id="KW-0063">Aspartyl esterase</keyword>
<dbReference type="Pfam" id="PF01095">
    <property type="entry name" value="Pectinesterase"/>
    <property type="match status" value="1"/>
</dbReference>
<evidence type="ECO:0000259" key="5">
    <source>
        <dbReference type="Pfam" id="PF01095"/>
    </source>
</evidence>
<organism evidence="8 9">
    <name type="scientific">Horticoccus luteus</name>
    <dbReference type="NCBI Taxonomy" id="2862869"/>
    <lineage>
        <taxon>Bacteria</taxon>
        <taxon>Pseudomonadati</taxon>
        <taxon>Verrucomicrobiota</taxon>
        <taxon>Opitutia</taxon>
        <taxon>Opitutales</taxon>
        <taxon>Opitutaceae</taxon>
        <taxon>Horticoccus</taxon>
    </lineage>
</organism>
<feature type="domain" description="SGNH hydrolase-type esterase" evidence="6">
    <location>
        <begin position="332"/>
        <end position="511"/>
    </location>
</feature>
<evidence type="ECO:0000313" key="9">
    <source>
        <dbReference type="Proteomes" id="UP000825051"/>
    </source>
</evidence>
<dbReference type="EMBL" id="CP080507">
    <property type="protein sequence ID" value="QYM77798.1"/>
    <property type="molecule type" value="Genomic_DNA"/>
</dbReference>
<accession>A0A8F9XIP1</accession>
<dbReference type="GO" id="GO:0009279">
    <property type="term" value="C:cell outer membrane"/>
    <property type="evidence" value="ECO:0007669"/>
    <property type="project" value="TreeGrafter"/>
</dbReference>
<dbReference type="SUPFAM" id="SSF52266">
    <property type="entry name" value="SGNH hydrolase"/>
    <property type="match status" value="1"/>
</dbReference>
<protein>
    <submittedName>
        <fullName evidence="8">Alpha/beta hydrolase fold domain-containing protein</fullName>
    </submittedName>
</protein>
<dbReference type="Gene3D" id="3.40.50.1820">
    <property type="entry name" value="alpha/beta hydrolase"/>
    <property type="match status" value="1"/>
</dbReference>
<feature type="chain" id="PRO_5034619533" evidence="4">
    <location>
        <begin position="21"/>
        <end position="807"/>
    </location>
</feature>
<evidence type="ECO:0000259" key="7">
    <source>
        <dbReference type="Pfam" id="PF20434"/>
    </source>
</evidence>
<evidence type="ECO:0000256" key="2">
    <source>
        <dbReference type="ARBA" id="ARBA00022801"/>
    </source>
</evidence>
<name>A0A8F9XIP1_9BACT</name>
<dbReference type="InterPro" id="IPR036514">
    <property type="entry name" value="SGNH_hydro_sf"/>
</dbReference>
<comment type="similarity">
    <text evidence="1">Belongs to the pectinesterase family.</text>
</comment>
<dbReference type="InterPro" id="IPR011050">
    <property type="entry name" value="Pectin_lyase_fold/virulence"/>
</dbReference>
<dbReference type="InterPro" id="IPR013830">
    <property type="entry name" value="SGNH_hydro"/>
</dbReference>
<dbReference type="InterPro" id="IPR000070">
    <property type="entry name" value="Pectinesterase_cat"/>
</dbReference>
<evidence type="ECO:0000259" key="6">
    <source>
        <dbReference type="Pfam" id="PF13472"/>
    </source>
</evidence>
<feature type="domain" description="Pectinesterase catalytic" evidence="5">
    <location>
        <begin position="23"/>
        <end position="311"/>
    </location>
</feature>
<keyword evidence="9" id="KW-1185">Reference proteome</keyword>
<dbReference type="PANTHER" id="PTHR31321">
    <property type="entry name" value="ACYL-COA THIOESTER HYDROLASE YBHC-RELATED"/>
    <property type="match status" value="1"/>
</dbReference>
<dbReference type="CDD" id="cd01821">
    <property type="entry name" value="Rhamnogalacturan_acetylesterase_like"/>
    <property type="match status" value="1"/>
</dbReference>
<feature type="domain" description="BD-FAE-like" evidence="7">
    <location>
        <begin position="563"/>
        <end position="757"/>
    </location>
</feature>
<keyword evidence="4" id="KW-0732">Signal</keyword>